<dbReference type="InterPro" id="IPR032809">
    <property type="entry name" value="Put_HupE_UreJ"/>
</dbReference>
<keyword evidence="1" id="KW-1133">Transmembrane helix</keyword>
<comment type="caution">
    <text evidence="2">The sequence shown here is derived from an EMBL/GenBank/DDBJ whole genome shotgun (WGS) entry which is preliminary data.</text>
</comment>
<feature type="transmembrane region" description="Helical" evidence="1">
    <location>
        <begin position="31"/>
        <end position="48"/>
    </location>
</feature>
<sequence length="219" mass="24388">MSGFTYPSPNLMSEFQAYLQLGFNHITDSNGYDHILFIMAICAVYTLVDWKKVVVLVTAFTAGHSITLALSTLGYVNVNADWIELLIPVTILITAFLNFFHKMPKNTYAPKEKEPAFRYPLALGFGLIHGLGFSNYLRALLGKEAEIFNPLLGFNVGLELGQLIIVFIILVIAFVMIELLRVSKLTWVHIISGIIFGMALSLILNNELFRTLAGMPVDS</sequence>
<organism evidence="2 3">
    <name type="scientific">Dyadobacter beijingensis</name>
    <dbReference type="NCBI Taxonomy" id="365489"/>
    <lineage>
        <taxon>Bacteria</taxon>
        <taxon>Pseudomonadati</taxon>
        <taxon>Bacteroidota</taxon>
        <taxon>Cytophagia</taxon>
        <taxon>Cytophagales</taxon>
        <taxon>Spirosomataceae</taxon>
        <taxon>Dyadobacter</taxon>
    </lineage>
</organism>
<feature type="transmembrane region" description="Helical" evidence="1">
    <location>
        <begin position="53"/>
        <end position="76"/>
    </location>
</feature>
<dbReference type="Proteomes" id="UP000632339">
    <property type="component" value="Unassembled WGS sequence"/>
</dbReference>
<accession>A0ABQ2HES3</accession>
<keyword evidence="1" id="KW-0812">Transmembrane</keyword>
<feature type="transmembrane region" description="Helical" evidence="1">
    <location>
        <begin position="160"/>
        <end position="180"/>
    </location>
</feature>
<dbReference type="Pfam" id="PF13795">
    <property type="entry name" value="HupE_UreJ_2"/>
    <property type="match status" value="1"/>
</dbReference>
<feature type="transmembrane region" description="Helical" evidence="1">
    <location>
        <begin position="82"/>
        <end position="100"/>
    </location>
</feature>
<feature type="transmembrane region" description="Helical" evidence="1">
    <location>
        <begin position="121"/>
        <end position="140"/>
    </location>
</feature>
<dbReference type="EMBL" id="BMLI01000001">
    <property type="protein sequence ID" value="GGM74625.1"/>
    <property type="molecule type" value="Genomic_DNA"/>
</dbReference>
<feature type="transmembrane region" description="Helical" evidence="1">
    <location>
        <begin position="187"/>
        <end position="204"/>
    </location>
</feature>
<protein>
    <recommendedName>
        <fullName evidence="4">HupE / UreJ protein</fullName>
    </recommendedName>
</protein>
<keyword evidence="1" id="KW-0472">Membrane</keyword>
<gene>
    <name evidence="2" type="ORF">GCM10010967_02620</name>
</gene>
<evidence type="ECO:0000313" key="3">
    <source>
        <dbReference type="Proteomes" id="UP000632339"/>
    </source>
</evidence>
<name>A0ABQ2HES3_9BACT</name>
<proteinExistence type="predicted"/>
<evidence type="ECO:0008006" key="4">
    <source>
        <dbReference type="Google" id="ProtNLM"/>
    </source>
</evidence>
<evidence type="ECO:0000313" key="2">
    <source>
        <dbReference type="EMBL" id="GGM74625.1"/>
    </source>
</evidence>
<keyword evidence="3" id="KW-1185">Reference proteome</keyword>
<reference evidence="3" key="1">
    <citation type="journal article" date="2019" name="Int. J. Syst. Evol. Microbiol.">
        <title>The Global Catalogue of Microorganisms (GCM) 10K type strain sequencing project: providing services to taxonomists for standard genome sequencing and annotation.</title>
        <authorList>
            <consortium name="The Broad Institute Genomics Platform"/>
            <consortium name="The Broad Institute Genome Sequencing Center for Infectious Disease"/>
            <person name="Wu L."/>
            <person name="Ma J."/>
        </authorList>
    </citation>
    <scope>NUCLEOTIDE SEQUENCE [LARGE SCALE GENOMIC DNA]</scope>
    <source>
        <strain evidence="3">CGMCC 1.6375</strain>
    </source>
</reference>
<evidence type="ECO:0000256" key="1">
    <source>
        <dbReference type="SAM" id="Phobius"/>
    </source>
</evidence>